<dbReference type="SMART" id="SM00382">
    <property type="entry name" value="AAA"/>
    <property type="match status" value="1"/>
</dbReference>
<evidence type="ECO:0000256" key="3">
    <source>
        <dbReference type="ARBA" id="ARBA00022840"/>
    </source>
</evidence>
<sequence>MTANFDSPSVLSMHDAGVHFDGVKAVDGVSLSVSRGEVLGLIGPNGSGKTTTLNLLSGMLRPTVGAVMLDDSDLSRLSMRKRVHAGVVRTYQSGRVFERLTVFENVEVAALGAGLRRGAARAAARSTLTQLGLDDVADLPADSLTAGRIRTTAIARALAAQPRFLLLDEPAAGQNETEAVQLIESIRGFAREHGIGVLLVEHDMPVVMGTCDRLHVLDSGRTVIEGEPQRVRKDPQVIEIYFGKRA</sequence>
<evidence type="ECO:0000313" key="5">
    <source>
        <dbReference type="EMBL" id="RLV57101.1"/>
    </source>
</evidence>
<evidence type="ECO:0000259" key="4">
    <source>
        <dbReference type="PROSITE" id="PS50893"/>
    </source>
</evidence>
<dbReference type="GO" id="GO:0015192">
    <property type="term" value="F:L-phenylalanine transmembrane transporter activity"/>
    <property type="evidence" value="ECO:0007669"/>
    <property type="project" value="TreeGrafter"/>
</dbReference>
<accession>A0A3L8PNZ6</accession>
<dbReference type="PANTHER" id="PTHR45772">
    <property type="entry name" value="CONSERVED COMPONENT OF ABC TRANSPORTER FOR NATURAL AMINO ACIDS-RELATED"/>
    <property type="match status" value="1"/>
</dbReference>
<dbReference type="EMBL" id="RDBF01000001">
    <property type="protein sequence ID" value="RLV57101.1"/>
    <property type="molecule type" value="Genomic_DNA"/>
</dbReference>
<reference evidence="5 6" key="1">
    <citation type="submission" date="2018-10" db="EMBL/GenBank/DDBJ databases">
        <title>Aeromicrobium sp. 9W16Y-2 whole genome shotgun sequence.</title>
        <authorList>
            <person name="Li F."/>
        </authorList>
    </citation>
    <scope>NUCLEOTIDE SEQUENCE [LARGE SCALE GENOMIC DNA]</scope>
    <source>
        <strain evidence="5 6">9W16Y-2</strain>
    </source>
</reference>
<dbReference type="Pfam" id="PF00005">
    <property type="entry name" value="ABC_tran"/>
    <property type="match status" value="1"/>
</dbReference>
<comment type="caution">
    <text evidence="5">The sequence shown here is derived from an EMBL/GenBank/DDBJ whole genome shotgun (WGS) entry which is preliminary data.</text>
</comment>
<dbReference type="InterPro" id="IPR003593">
    <property type="entry name" value="AAA+_ATPase"/>
</dbReference>
<keyword evidence="6" id="KW-1185">Reference proteome</keyword>
<dbReference type="GO" id="GO:0016887">
    <property type="term" value="F:ATP hydrolysis activity"/>
    <property type="evidence" value="ECO:0007669"/>
    <property type="project" value="InterPro"/>
</dbReference>
<dbReference type="GO" id="GO:1903805">
    <property type="term" value="P:L-valine import across plasma membrane"/>
    <property type="evidence" value="ECO:0007669"/>
    <property type="project" value="TreeGrafter"/>
</dbReference>
<dbReference type="InterPro" id="IPR003439">
    <property type="entry name" value="ABC_transporter-like_ATP-bd"/>
</dbReference>
<keyword evidence="3 5" id="KW-0067">ATP-binding</keyword>
<protein>
    <submittedName>
        <fullName evidence="5">ABC transporter ATP-binding protein</fullName>
    </submittedName>
</protein>
<organism evidence="5 6">
    <name type="scientific">Aeromicrobium phragmitis</name>
    <dbReference type="NCBI Taxonomy" id="2478914"/>
    <lineage>
        <taxon>Bacteria</taxon>
        <taxon>Bacillati</taxon>
        <taxon>Actinomycetota</taxon>
        <taxon>Actinomycetes</taxon>
        <taxon>Propionibacteriales</taxon>
        <taxon>Nocardioidaceae</taxon>
        <taxon>Aeromicrobium</taxon>
    </lineage>
</organism>
<evidence type="ECO:0000256" key="1">
    <source>
        <dbReference type="ARBA" id="ARBA00022448"/>
    </source>
</evidence>
<dbReference type="GO" id="GO:0005886">
    <property type="term" value="C:plasma membrane"/>
    <property type="evidence" value="ECO:0007669"/>
    <property type="project" value="TreeGrafter"/>
</dbReference>
<dbReference type="GO" id="GO:0005524">
    <property type="term" value="F:ATP binding"/>
    <property type="evidence" value="ECO:0007669"/>
    <property type="project" value="UniProtKB-KW"/>
</dbReference>
<dbReference type="CDD" id="cd03219">
    <property type="entry name" value="ABC_Mj1267_LivG_branched"/>
    <property type="match status" value="1"/>
</dbReference>
<dbReference type="PANTHER" id="PTHR45772:SF7">
    <property type="entry name" value="AMINO ACID ABC TRANSPORTER ATP-BINDING PROTEIN"/>
    <property type="match status" value="1"/>
</dbReference>
<dbReference type="GO" id="GO:0015808">
    <property type="term" value="P:L-alanine transport"/>
    <property type="evidence" value="ECO:0007669"/>
    <property type="project" value="TreeGrafter"/>
</dbReference>
<dbReference type="PROSITE" id="PS50893">
    <property type="entry name" value="ABC_TRANSPORTER_2"/>
    <property type="match status" value="1"/>
</dbReference>
<dbReference type="OrthoDB" id="9776369at2"/>
<dbReference type="Proteomes" id="UP000282515">
    <property type="component" value="Unassembled WGS sequence"/>
</dbReference>
<name>A0A3L8PNZ6_9ACTN</name>
<dbReference type="SUPFAM" id="SSF52540">
    <property type="entry name" value="P-loop containing nucleoside triphosphate hydrolases"/>
    <property type="match status" value="1"/>
</dbReference>
<dbReference type="Gene3D" id="3.40.50.300">
    <property type="entry name" value="P-loop containing nucleotide triphosphate hydrolases"/>
    <property type="match status" value="1"/>
</dbReference>
<gene>
    <name evidence="5" type="ORF">D9V41_00095</name>
</gene>
<dbReference type="GO" id="GO:1903806">
    <property type="term" value="P:L-isoleucine import across plasma membrane"/>
    <property type="evidence" value="ECO:0007669"/>
    <property type="project" value="TreeGrafter"/>
</dbReference>
<dbReference type="InterPro" id="IPR027417">
    <property type="entry name" value="P-loop_NTPase"/>
</dbReference>
<dbReference type="AlphaFoldDB" id="A0A3L8PNZ6"/>
<keyword evidence="1" id="KW-0813">Transport</keyword>
<evidence type="ECO:0000313" key="6">
    <source>
        <dbReference type="Proteomes" id="UP000282515"/>
    </source>
</evidence>
<dbReference type="InterPro" id="IPR051120">
    <property type="entry name" value="ABC_AA/LPS_Transport"/>
</dbReference>
<keyword evidence="2" id="KW-0547">Nucleotide-binding</keyword>
<evidence type="ECO:0000256" key="2">
    <source>
        <dbReference type="ARBA" id="ARBA00022741"/>
    </source>
</evidence>
<feature type="domain" description="ABC transporter" evidence="4">
    <location>
        <begin position="11"/>
        <end position="244"/>
    </location>
</feature>
<dbReference type="GO" id="GO:0015188">
    <property type="term" value="F:L-isoleucine transmembrane transporter activity"/>
    <property type="evidence" value="ECO:0007669"/>
    <property type="project" value="TreeGrafter"/>
</dbReference>
<dbReference type="GO" id="GO:0005304">
    <property type="term" value="F:L-valine transmembrane transporter activity"/>
    <property type="evidence" value="ECO:0007669"/>
    <property type="project" value="TreeGrafter"/>
</dbReference>
<proteinExistence type="predicted"/>
<dbReference type="GO" id="GO:0042941">
    <property type="term" value="P:D-alanine transmembrane transport"/>
    <property type="evidence" value="ECO:0007669"/>
    <property type="project" value="TreeGrafter"/>
</dbReference>